<reference evidence="3" key="1">
    <citation type="submission" date="2016-12" db="EMBL/GenBank/DDBJ databases">
        <authorList>
            <person name="Brunel B."/>
        </authorList>
    </citation>
    <scope>NUCLEOTIDE SEQUENCE [LARGE SCALE GENOMIC DNA]</scope>
</reference>
<evidence type="ECO:0000313" key="2">
    <source>
        <dbReference type="EMBL" id="SJM31678.1"/>
    </source>
</evidence>
<evidence type="ECO:0000256" key="1">
    <source>
        <dbReference type="SAM" id="Phobius"/>
    </source>
</evidence>
<name>A0A2P9AKR1_9HYPH</name>
<organism evidence="2 3">
    <name type="scientific">Mesorhizobium delmotii</name>
    <dbReference type="NCBI Taxonomy" id="1631247"/>
    <lineage>
        <taxon>Bacteria</taxon>
        <taxon>Pseudomonadati</taxon>
        <taxon>Pseudomonadota</taxon>
        <taxon>Alphaproteobacteria</taxon>
        <taxon>Hyphomicrobiales</taxon>
        <taxon>Phyllobacteriaceae</taxon>
        <taxon>Mesorhizobium</taxon>
    </lineage>
</organism>
<keyword evidence="3" id="KW-1185">Reference proteome</keyword>
<protein>
    <submittedName>
        <fullName evidence="2">Uncharacterized protein</fullName>
    </submittedName>
</protein>
<dbReference type="AlphaFoldDB" id="A0A2P9AKR1"/>
<accession>A0A2P9AKR1</accession>
<dbReference type="Proteomes" id="UP000245698">
    <property type="component" value="Unassembled WGS sequence"/>
</dbReference>
<feature type="transmembrane region" description="Helical" evidence="1">
    <location>
        <begin position="22"/>
        <end position="46"/>
    </location>
</feature>
<sequence length="80" mass="8118">MPCAMPIAPIWITRAFVASGPVVSVSTAAAAIAISGVALVAGFNFVPFGMADCLPLPDVPACRDNALSMPERFDPACPAA</sequence>
<dbReference type="EMBL" id="FUIG01000026">
    <property type="protein sequence ID" value="SJM31678.1"/>
    <property type="molecule type" value="Genomic_DNA"/>
</dbReference>
<keyword evidence="1" id="KW-0472">Membrane</keyword>
<evidence type="ECO:0000313" key="3">
    <source>
        <dbReference type="Proteomes" id="UP000245698"/>
    </source>
</evidence>
<keyword evidence="1" id="KW-0812">Transmembrane</keyword>
<keyword evidence="1" id="KW-1133">Transmembrane helix</keyword>
<gene>
    <name evidence="2" type="ORF">BQ8482_20293</name>
</gene>
<proteinExistence type="predicted"/>